<keyword evidence="2" id="KW-1185">Reference proteome</keyword>
<dbReference type="AlphaFoldDB" id="A0A167QAW2"/>
<dbReference type="VEuPathDB" id="FungiDB:PHYBLDRAFT_139419"/>
<evidence type="ECO:0000313" key="2">
    <source>
        <dbReference type="Proteomes" id="UP000077315"/>
    </source>
</evidence>
<sequence length="122" mass="13258">MAKVYAEKEHTIKKKSTGVILSVVKGGLHAAKKLQVDNSEGLSTQVSVSPVVSPTSAIHLFLSLKNDENISNIDGKLDKILKELSSMKTEIREGSLRVEKTIEKLVAFIAEFVSSTTQPPPQ</sequence>
<dbReference type="RefSeq" id="XP_018297428.1">
    <property type="nucleotide sequence ID" value="XM_018430218.1"/>
</dbReference>
<gene>
    <name evidence="1" type="ORF">PHYBLDRAFT_139419</name>
</gene>
<dbReference type="GeneID" id="28991124"/>
<organism evidence="1 2">
    <name type="scientific">Phycomyces blakesleeanus (strain ATCC 8743b / DSM 1359 / FGSC 10004 / NBRC 33097 / NRRL 1555)</name>
    <dbReference type="NCBI Taxonomy" id="763407"/>
    <lineage>
        <taxon>Eukaryota</taxon>
        <taxon>Fungi</taxon>
        <taxon>Fungi incertae sedis</taxon>
        <taxon>Mucoromycota</taxon>
        <taxon>Mucoromycotina</taxon>
        <taxon>Mucoromycetes</taxon>
        <taxon>Mucorales</taxon>
        <taxon>Phycomycetaceae</taxon>
        <taxon>Phycomyces</taxon>
    </lineage>
</organism>
<dbReference type="InParanoid" id="A0A167QAW2"/>
<proteinExistence type="predicted"/>
<name>A0A167QAW2_PHYB8</name>
<dbReference type="Proteomes" id="UP000077315">
    <property type="component" value="Unassembled WGS sequence"/>
</dbReference>
<accession>A0A167QAW2</accession>
<reference evidence="2" key="1">
    <citation type="submission" date="2015-06" db="EMBL/GenBank/DDBJ databases">
        <title>Expansion of signal transduction pathways in fungi by whole-genome duplication.</title>
        <authorList>
            <consortium name="DOE Joint Genome Institute"/>
            <person name="Corrochano L.M."/>
            <person name="Kuo A."/>
            <person name="Marcet-Houben M."/>
            <person name="Polaino S."/>
            <person name="Salamov A."/>
            <person name="Villalobos J.M."/>
            <person name="Alvarez M.I."/>
            <person name="Avalos J."/>
            <person name="Benito E.P."/>
            <person name="Benoit I."/>
            <person name="Burger G."/>
            <person name="Camino L.P."/>
            <person name="Canovas D."/>
            <person name="Cerda-Olmedo E."/>
            <person name="Cheng J.-F."/>
            <person name="Dominguez A."/>
            <person name="Elias M."/>
            <person name="Eslava A.P."/>
            <person name="Glaser F."/>
            <person name="Grimwood J."/>
            <person name="Gutierrez G."/>
            <person name="Heitman J."/>
            <person name="Henrissat B."/>
            <person name="Iturriaga E.A."/>
            <person name="Lang B.F."/>
            <person name="Lavin J.L."/>
            <person name="Lee S."/>
            <person name="Li W."/>
            <person name="Lindquist E."/>
            <person name="Lopez-Garcia S."/>
            <person name="Luque E.M."/>
            <person name="Marcos A.T."/>
            <person name="Martin J."/>
            <person name="McCluskey K."/>
            <person name="Medina H.R."/>
            <person name="Miralles-Duran A."/>
            <person name="Miyazaki A."/>
            <person name="Munoz-Torres E."/>
            <person name="Oguiza J.A."/>
            <person name="Ohm R."/>
            <person name="Olmedo M."/>
            <person name="Orejas M."/>
            <person name="Ortiz-Castellanos L."/>
            <person name="Pisabarro A.G."/>
            <person name="Rodriguez-Romero J."/>
            <person name="Ruiz-Herrera J."/>
            <person name="Ruiz-Vazquez R."/>
            <person name="Sanz C."/>
            <person name="Schackwitz W."/>
            <person name="Schmutz J."/>
            <person name="Shahriari M."/>
            <person name="Shelest E."/>
            <person name="Silva-Franco F."/>
            <person name="Soanes D."/>
            <person name="Syed K."/>
            <person name="Tagua V.G."/>
            <person name="Talbot N.J."/>
            <person name="Thon M."/>
            <person name="De vries R.P."/>
            <person name="Wiebenga A."/>
            <person name="Yadav J.S."/>
            <person name="Braun E.L."/>
            <person name="Baker S."/>
            <person name="Garre V."/>
            <person name="Horwitz B."/>
            <person name="Torres-Martinez S."/>
            <person name="Idnurm A."/>
            <person name="Herrera-Estrella A."/>
            <person name="Gabaldon T."/>
            <person name="Grigoriev I.V."/>
        </authorList>
    </citation>
    <scope>NUCLEOTIDE SEQUENCE [LARGE SCALE GENOMIC DNA]</scope>
    <source>
        <strain evidence="2">NRRL 1555(-)</strain>
    </source>
</reference>
<evidence type="ECO:0000313" key="1">
    <source>
        <dbReference type="EMBL" id="OAD79388.1"/>
    </source>
</evidence>
<protein>
    <submittedName>
        <fullName evidence="1">Uncharacterized protein</fullName>
    </submittedName>
</protein>
<dbReference type="EMBL" id="KV440972">
    <property type="protein sequence ID" value="OAD79388.1"/>
    <property type="molecule type" value="Genomic_DNA"/>
</dbReference>